<keyword evidence="8" id="KW-1185">Reference proteome</keyword>
<reference evidence="7 8" key="1">
    <citation type="submission" date="2020-08" db="EMBL/GenBank/DDBJ databases">
        <title>Cohnella phylogeny.</title>
        <authorList>
            <person name="Dunlap C."/>
        </authorList>
    </citation>
    <scope>NUCLEOTIDE SEQUENCE [LARGE SCALE GENOMIC DNA]</scope>
    <source>
        <strain evidence="7 8">DSM 28246</strain>
    </source>
</reference>
<feature type="domain" description="Diacylglycerol glucosyltransferase N-terminal" evidence="6">
    <location>
        <begin position="18"/>
        <end position="180"/>
    </location>
</feature>
<keyword evidence="3" id="KW-0328">Glycosyltransferase</keyword>
<dbReference type="InterPro" id="IPR007235">
    <property type="entry name" value="Glyco_trans_28_C"/>
</dbReference>
<dbReference type="InterPro" id="IPR009695">
    <property type="entry name" value="Diacylglyc_glucosyltr_N"/>
</dbReference>
<dbReference type="GO" id="GO:0009247">
    <property type="term" value="P:glycolipid biosynthetic process"/>
    <property type="evidence" value="ECO:0007669"/>
    <property type="project" value="InterPro"/>
</dbReference>
<evidence type="ECO:0000313" key="7">
    <source>
        <dbReference type="EMBL" id="MBB6671354.1"/>
    </source>
</evidence>
<name>A0A7X0RPM6_9BACL</name>
<dbReference type="SUPFAM" id="SSF53756">
    <property type="entry name" value="UDP-Glycosyltransferase/glycogen phosphorylase"/>
    <property type="match status" value="1"/>
</dbReference>
<feature type="domain" description="Glycosyl transferase family 28 C-terminal" evidence="5">
    <location>
        <begin position="232"/>
        <end position="348"/>
    </location>
</feature>
<dbReference type="InterPro" id="IPR050519">
    <property type="entry name" value="Glycosyltransf_28_UgtP"/>
</dbReference>
<accession>A0A7X0RPM6</accession>
<dbReference type="Pfam" id="PF06925">
    <property type="entry name" value="MGDG_synth"/>
    <property type="match status" value="1"/>
</dbReference>
<evidence type="ECO:0000256" key="1">
    <source>
        <dbReference type="ARBA" id="ARBA00004370"/>
    </source>
</evidence>
<dbReference type="EMBL" id="JACJVP010000020">
    <property type="protein sequence ID" value="MBB6671354.1"/>
    <property type="molecule type" value="Genomic_DNA"/>
</dbReference>
<dbReference type="RefSeq" id="WP_185142834.1">
    <property type="nucleotide sequence ID" value="NZ_JACJVP010000020.1"/>
</dbReference>
<dbReference type="PANTHER" id="PTHR43025:SF3">
    <property type="entry name" value="MONOGALACTOSYLDIACYLGLYCEROL SYNTHASE 1, CHLOROPLASTIC"/>
    <property type="match status" value="1"/>
</dbReference>
<comment type="subcellular location">
    <subcellularLocation>
        <location evidence="1">Membrane</location>
    </subcellularLocation>
</comment>
<dbReference type="GO" id="GO:0016758">
    <property type="term" value="F:hexosyltransferase activity"/>
    <property type="evidence" value="ECO:0007669"/>
    <property type="project" value="InterPro"/>
</dbReference>
<evidence type="ECO:0000259" key="6">
    <source>
        <dbReference type="Pfam" id="PF06925"/>
    </source>
</evidence>
<evidence type="ECO:0000256" key="4">
    <source>
        <dbReference type="ARBA" id="ARBA00022679"/>
    </source>
</evidence>
<keyword evidence="4" id="KW-0808">Transferase</keyword>
<evidence type="ECO:0000256" key="3">
    <source>
        <dbReference type="ARBA" id="ARBA00022676"/>
    </source>
</evidence>
<dbReference type="Pfam" id="PF04101">
    <property type="entry name" value="Glyco_tran_28_C"/>
    <property type="match status" value="1"/>
</dbReference>
<comment type="similarity">
    <text evidence="2">Belongs to the glycosyltransferase 28 family.</text>
</comment>
<evidence type="ECO:0000256" key="2">
    <source>
        <dbReference type="ARBA" id="ARBA00006962"/>
    </source>
</evidence>
<gene>
    <name evidence="7" type="ORF">H7C19_11755</name>
</gene>
<protein>
    <submittedName>
        <fullName evidence="7">UDP-N-acetylglucosamine 2-epimerase</fullName>
    </submittedName>
</protein>
<evidence type="ECO:0000313" key="8">
    <source>
        <dbReference type="Proteomes" id="UP000547209"/>
    </source>
</evidence>
<dbReference type="AlphaFoldDB" id="A0A7X0RPM6"/>
<dbReference type="Gene3D" id="3.40.50.2000">
    <property type="entry name" value="Glycogen Phosphorylase B"/>
    <property type="match status" value="1"/>
</dbReference>
<dbReference type="Proteomes" id="UP000547209">
    <property type="component" value="Unassembled WGS sequence"/>
</dbReference>
<comment type="caution">
    <text evidence="7">The sequence shown here is derived from an EMBL/GenBank/DDBJ whole genome shotgun (WGS) entry which is preliminary data.</text>
</comment>
<sequence length="393" mass="43375">MTGKPGVLIVYSSFGDGHVQAARAIRQSLLAQGVERIHMLDLLAEAHPGLNAVSRFCYLKSAALAPKLYGYFYARSDRMRSDGPFNRMLQGLGKRKLAEIVRSFRPDAVVHTFPYLAMAQLNKDLGLSIPTFTVLTDYVLHARWVHPDTDRYFVANEALRQSLREKGIPDHRIAVSGIPIRDAFRRSLDRPSLLRSYGLRSDRSYALLAAGAYGVLKDVRAMIRTVLDDTDLDAIVVCGRNERLRAELEAQYSDQLRVLILGYTDRMEELMAVSSCLLTKAGGLTLTEALSQALPVIVYRPLPGQEQGNAEALSAMGALYTANDLGELAGKLRLLAHPSNRERMQEAARAAYAGAAADRIVSDVLDTAARYALMQQRVSLSADRKGVTVHGFR</sequence>
<proteinExistence type="inferred from homology"/>
<dbReference type="PANTHER" id="PTHR43025">
    <property type="entry name" value="MONOGALACTOSYLDIACYLGLYCEROL SYNTHASE"/>
    <property type="match status" value="1"/>
</dbReference>
<dbReference type="GO" id="GO:0016020">
    <property type="term" value="C:membrane"/>
    <property type="evidence" value="ECO:0007669"/>
    <property type="project" value="UniProtKB-SubCell"/>
</dbReference>
<evidence type="ECO:0000259" key="5">
    <source>
        <dbReference type="Pfam" id="PF04101"/>
    </source>
</evidence>
<organism evidence="7 8">
    <name type="scientific">Cohnella nanjingensis</name>
    <dbReference type="NCBI Taxonomy" id="1387779"/>
    <lineage>
        <taxon>Bacteria</taxon>
        <taxon>Bacillati</taxon>
        <taxon>Bacillota</taxon>
        <taxon>Bacilli</taxon>
        <taxon>Bacillales</taxon>
        <taxon>Paenibacillaceae</taxon>
        <taxon>Cohnella</taxon>
    </lineage>
</organism>